<dbReference type="GO" id="GO:0030170">
    <property type="term" value="F:pyridoxal phosphate binding"/>
    <property type="evidence" value="ECO:0007669"/>
    <property type="project" value="InterPro"/>
</dbReference>
<evidence type="ECO:0000313" key="6">
    <source>
        <dbReference type="Proteomes" id="UP000630936"/>
    </source>
</evidence>
<dbReference type="InterPro" id="IPR015424">
    <property type="entry name" value="PyrdxlP-dep_Trfase"/>
</dbReference>
<accession>A0A918PL15</accession>
<dbReference type="EMBL" id="BMWG01000001">
    <property type="protein sequence ID" value="GGZ13779.1"/>
    <property type="molecule type" value="Genomic_DNA"/>
</dbReference>
<evidence type="ECO:0000313" key="5">
    <source>
        <dbReference type="EMBL" id="GGZ13779.1"/>
    </source>
</evidence>
<dbReference type="InterPro" id="IPR049704">
    <property type="entry name" value="Aminotrans_3_PPA_site"/>
</dbReference>
<comment type="caution">
    <text evidence="5">The sequence shown here is derived from an EMBL/GenBank/DDBJ whole genome shotgun (WGS) entry which is preliminary data.</text>
</comment>
<keyword evidence="5" id="KW-0032">Aminotransferase</keyword>
<evidence type="ECO:0000256" key="1">
    <source>
        <dbReference type="ARBA" id="ARBA00008954"/>
    </source>
</evidence>
<comment type="similarity">
    <text evidence="1 3">Belongs to the class-III pyridoxal-phosphate-dependent aminotransferase family.</text>
</comment>
<dbReference type="InterPro" id="IPR015421">
    <property type="entry name" value="PyrdxlP-dep_Trfase_major"/>
</dbReference>
<dbReference type="GO" id="GO:0005829">
    <property type="term" value="C:cytosol"/>
    <property type="evidence" value="ECO:0007669"/>
    <property type="project" value="TreeGrafter"/>
</dbReference>
<dbReference type="AlphaFoldDB" id="A0A918PL15"/>
<keyword evidence="6" id="KW-1185">Reference proteome</keyword>
<proteinExistence type="inferred from homology"/>
<evidence type="ECO:0000256" key="4">
    <source>
        <dbReference type="SAM" id="MobiDB-lite"/>
    </source>
</evidence>
<protein>
    <submittedName>
        <fullName evidence="5">Aspartate aminotransferase family protein</fullName>
    </submittedName>
</protein>
<dbReference type="Gene3D" id="3.90.1150.10">
    <property type="entry name" value="Aspartate Aminotransferase, domain 1"/>
    <property type="match status" value="1"/>
</dbReference>
<dbReference type="SUPFAM" id="SSF53383">
    <property type="entry name" value="PLP-dependent transferases"/>
    <property type="match status" value="1"/>
</dbReference>
<dbReference type="InterPro" id="IPR015422">
    <property type="entry name" value="PyrdxlP-dep_Trfase_small"/>
</dbReference>
<dbReference type="Proteomes" id="UP000630936">
    <property type="component" value="Unassembled WGS sequence"/>
</dbReference>
<name>A0A918PL15_9ACTN</name>
<keyword evidence="2 3" id="KW-0663">Pyridoxal phosphate</keyword>
<feature type="region of interest" description="Disordered" evidence="4">
    <location>
        <begin position="18"/>
        <end position="51"/>
    </location>
</feature>
<dbReference type="NCBIfam" id="NF004718">
    <property type="entry name" value="PRK06062.1"/>
    <property type="match status" value="1"/>
</dbReference>
<sequence>MDLLGRLDWLDPLDPLEPGPSPYRVPLPTLGRMTSQAQPQPQPPADTRAGAAVKAADRAHVFHSWSAQGLIDPLAVAGAEGSYFWDYDGKRYLDFTSGLVFTNIGYQHPRVVAAIQEQAGKLTTFAPAFAIEARSEAARLIAERTPGDLDKIFFTNGGAEAIENAVRMARLHTGRPKVLSAYRSYHGGTATAINVTGDPRRWPSDSGTSGVVHFWAPFLYRTPFYATTEAEEAERALRHLEDTIAFEGPGTVAAIVLETIPGTAGIMVPPPGYLAGVREICDRYGIVFVLDEVMSGFGRTGKWFAAEHFDVVPDLLTFAKGVNSGYVPLGGVAISAGIAATFETRPYPGGLTYSGHPLACAAAVATIGVMADEGVVEQAARIGEDVIGPGLRELAERHPSVGEVRGLGAFWALDLVRDPATREPLVPYNATGEANAPMAAFAAACKARGLWPFVNMNRTHVVPPCNISQAEAKEGLAVLDEALSVADGFLA</sequence>
<reference evidence="5" key="1">
    <citation type="journal article" date="2014" name="Int. J. Syst. Evol. Microbiol.">
        <title>Complete genome sequence of Corynebacterium casei LMG S-19264T (=DSM 44701T), isolated from a smear-ripened cheese.</title>
        <authorList>
            <consortium name="US DOE Joint Genome Institute (JGI-PGF)"/>
            <person name="Walter F."/>
            <person name="Albersmeier A."/>
            <person name="Kalinowski J."/>
            <person name="Ruckert C."/>
        </authorList>
    </citation>
    <scope>NUCLEOTIDE SEQUENCE</scope>
    <source>
        <strain evidence="5">JCM 4988</strain>
    </source>
</reference>
<organism evidence="5 6">
    <name type="scientific">Streptomyces inusitatus</name>
    <dbReference type="NCBI Taxonomy" id="68221"/>
    <lineage>
        <taxon>Bacteria</taxon>
        <taxon>Bacillati</taxon>
        <taxon>Actinomycetota</taxon>
        <taxon>Actinomycetes</taxon>
        <taxon>Kitasatosporales</taxon>
        <taxon>Streptomycetaceae</taxon>
        <taxon>Streptomyces</taxon>
    </lineage>
</organism>
<dbReference type="Pfam" id="PF00202">
    <property type="entry name" value="Aminotran_3"/>
    <property type="match status" value="1"/>
</dbReference>
<dbReference type="PANTHER" id="PTHR43094">
    <property type="entry name" value="AMINOTRANSFERASE"/>
    <property type="match status" value="1"/>
</dbReference>
<dbReference type="CDD" id="cd00610">
    <property type="entry name" value="OAT_like"/>
    <property type="match status" value="1"/>
</dbReference>
<dbReference type="Gene3D" id="3.40.640.10">
    <property type="entry name" value="Type I PLP-dependent aspartate aminotransferase-like (Major domain)"/>
    <property type="match status" value="1"/>
</dbReference>
<evidence type="ECO:0000256" key="2">
    <source>
        <dbReference type="ARBA" id="ARBA00022898"/>
    </source>
</evidence>
<dbReference type="PANTHER" id="PTHR43094:SF1">
    <property type="entry name" value="AMINOTRANSFERASE CLASS-III"/>
    <property type="match status" value="1"/>
</dbReference>
<evidence type="ECO:0000256" key="3">
    <source>
        <dbReference type="RuleBase" id="RU003560"/>
    </source>
</evidence>
<dbReference type="InterPro" id="IPR005814">
    <property type="entry name" value="Aminotrans_3"/>
</dbReference>
<reference evidence="5" key="2">
    <citation type="submission" date="2020-09" db="EMBL/GenBank/DDBJ databases">
        <authorList>
            <person name="Sun Q."/>
            <person name="Ohkuma M."/>
        </authorList>
    </citation>
    <scope>NUCLEOTIDE SEQUENCE</scope>
    <source>
        <strain evidence="5">JCM 4988</strain>
    </source>
</reference>
<gene>
    <name evidence="5" type="ORF">GCM10010387_02280</name>
</gene>
<dbReference type="PROSITE" id="PS00600">
    <property type="entry name" value="AA_TRANSFER_CLASS_3"/>
    <property type="match status" value="1"/>
</dbReference>
<keyword evidence="5" id="KW-0808">Transferase</keyword>
<dbReference type="GO" id="GO:0008483">
    <property type="term" value="F:transaminase activity"/>
    <property type="evidence" value="ECO:0007669"/>
    <property type="project" value="UniProtKB-KW"/>
</dbReference>